<dbReference type="InterPro" id="IPR036514">
    <property type="entry name" value="SGNH_hydro_sf"/>
</dbReference>
<organism evidence="2 3">
    <name type="scientific">Youxingia wuxianensis</name>
    <dbReference type="NCBI Taxonomy" id="2763678"/>
    <lineage>
        <taxon>Bacteria</taxon>
        <taxon>Bacillati</taxon>
        <taxon>Bacillota</taxon>
        <taxon>Clostridia</taxon>
        <taxon>Eubacteriales</taxon>
        <taxon>Oscillospiraceae</taxon>
        <taxon>Youxingia</taxon>
    </lineage>
</organism>
<keyword evidence="2" id="KW-0378">Hydrolase</keyword>
<sequence length="313" mass="36511">MSYINLFFNCVEIKREGDWYIPYRFTQEQRERYVKELPSFLPRVMDSSGIILDFITDQPEISFEYEADYFTRQFSGLDIYEDGKLEKSIYFSPEQSCRDKVFYRRRSQENSRITIYLPVLARMKLRNFSLGNYLPAVQPKRKLVAYGDSITQGMCAARPSLNYVARIARALDCRFLNQGVGGYWFNEQSLMEPVAGADIVTVSYGGNDYTYKPDNQVVFRDIKAYFEKAAALYPSADKYAITPIWREDLDIQGRRRYDLIRDVIAQTAQENGFTVILGNDLVPHDVNYYQDLTIHPNERGFAWYAQGLLKIIK</sequence>
<accession>A0A926IIL7</accession>
<dbReference type="Gene3D" id="2.60.120.260">
    <property type="entry name" value="Galactose-binding domain-like"/>
    <property type="match status" value="1"/>
</dbReference>
<name>A0A926IIL7_9FIRM</name>
<dbReference type="RefSeq" id="WP_262396058.1">
    <property type="nucleotide sequence ID" value="NZ_JACRTD010000010.1"/>
</dbReference>
<dbReference type="Proteomes" id="UP000623678">
    <property type="component" value="Unassembled WGS sequence"/>
</dbReference>
<feature type="domain" description="SGNH hydrolase-type esterase" evidence="1">
    <location>
        <begin position="145"/>
        <end position="301"/>
    </location>
</feature>
<dbReference type="EMBL" id="JACRTD010000010">
    <property type="protein sequence ID" value="MBC8586335.1"/>
    <property type="molecule type" value="Genomic_DNA"/>
</dbReference>
<dbReference type="Pfam" id="PF13472">
    <property type="entry name" value="Lipase_GDSL_2"/>
    <property type="match status" value="1"/>
</dbReference>
<comment type="caution">
    <text evidence="2">The sequence shown here is derived from an EMBL/GenBank/DDBJ whole genome shotgun (WGS) entry which is preliminary data.</text>
</comment>
<protein>
    <submittedName>
        <fullName evidence="2">SGNH/GDSL hydrolase family protein</fullName>
    </submittedName>
</protein>
<dbReference type="CDD" id="cd00229">
    <property type="entry name" value="SGNH_hydrolase"/>
    <property type="match status" value="1"/>
</dbReference>
<reference evidence="2" key="1">
    <citation type="submission" date="2020-08" db="EMBL/GenBank/DDBJ databases">
        <title>Genome public.</title>
        <authorList>
            <person name="Liu C."/>
            <person name="Sun Q."/>
        </authorList>
    </citation>
    <scope>NUCLEOTIDE SEQUENCE</scope>
    <source>
        <strain evidence="2">NSJ-64</strain>
    </source>
</reference>
<proteinExistence type="predicted"/>
<evidence type="ECO:0000313" key="2">
    <source>
        <dbReference type="EMBL" id="MBC8586335.1"/>
    </source>
</evidence>
<evidence type="ECO:0000259" key="1">
    <source>
        <dbReference type="Pfam" id="PF13472"/>
    </source>
</evidence>
<dbReference type="GO" id="GO:0016787">
    <property type="term" value="F:hydrolase activity"/>
    <property type="evidence" value="ECO:0007669"/>
    <property type="project" value="UniProtKB-KW"/>
</dbReference>
<dbReference type="InterPro" id="IPR013830">
    <property type="entry name" value="SGNH_hydro"/>
</dbReference>
<dbReference type="Gene3D" id="3.40.50.1110">
    <property type="entry name" value="SGNH hydrolase"/>
    <property type="match status" value="1"/>
</dbReference>
<dbReference type="AlphaFoldDB" id="A0A926IIL7"/>
<keyword evidence="3" id="KW-1185">Reference proteome</keyword>
<evidence type="ECO:0000313" key="3">
    <source>
        <dbReference type="Proteomes" id="UP000623678"/>
    </source>
</evidence>
<dbReference type="SUPFAM" id="SSF52266">
    <property type="entry name" value="SGNH hydrolase"/>
    <property type="match status" value="1"/>
</dbReference>
<gene>
    <name evidence="2" type="ORF">H8705_12170</name>
</gene>